<evidence type="ECO:0000313" key="3">
    <source>
        <dbReference type="EMBL" id="RUM11179.1"/>
    </source>
</evidence>
<dbReference type="Pfam" id="PF01844">
    <property type="entry name" value="HNH"/>
    <property type="match status" value="1"/>
</dbReference>
<reference evidence="2 5" key="2">
    <citation type="submission" date="2020-08" db="EMBL/GenBank/DDBJ databases">
        <title>Genomic Encyclopedia of Type Strains, Phase IV (KMG-IV): sequencing the most valuable type-strain genomes for metagenomic binning, comparative biology and taxonomic classification.</title>
        <authorList>
            <person name="Goeker M."/>
        </authorList>
    </citation>
    <scope>NUCLEOTIDE SEQUENCE [LARGE SCALE GENOMIC DNA]</scope>
    <source>
        <strain evidence="2 5">DSM 19331</strain>
    </source>
</reference>
<dbReference type="InterPro" id="IPR003615">
    <property type="entry name" value="HNH_nuc"/>
</dbReference>
<dbReference type="RefSeq" id="WP_126828319.1">
    <property type="nucleotide sequence ID" value="NZ_JACIDG010000008.1"/>
</dbReference>
<keyword evidence="3" id="KW-0378">Hydrolase</keyword>
<dbReference type="EMBL" id="JACIDG010000008">
    <property type="protein sequence ID" value="MBB3916182.1"/>
    <property type="molecule type" value="Genomic_DNA"/>
</dbReference>
<evidence type="ECO:0000259" key="1">
    <source>
        <dbReference type="Pfam" id="PF01844"/>
    </source>
</evidence>
<accession>A0A7W6B5W3</accession>
<dbReference type="Gene3D" id="1.10.30.50">
    <property type="match status" value="1"/>
</dbReference>
<dbReference type="Proteomes" id="UP000272004">
    <property type="component" value="Unassembled WGS sequence"/>
</dbReference>
<evidence type="ECO:0000313" key="4">
    <source>
        <dbReference type="Proteomes" id="UP000272004"/>
    </source>
</evidence>
<dbReference type="GO" id="GO:0003676">
    <property type="term" value="F:nucleic acid binding"/>
    <property type="evidence" value="ECO:0007669"/>
    <property type="project" value="InterPro"/>
</dbReference>
<keyword evidence="3" id="KW-0255">Endonuclease</keyword>
<dbReference type="GO" id="GO:0008270">
    <property type="term" value="F:zinc ion binding"/>
    <property type="evidence" value="ECO:0007669"/>
    <property type="project" value="InterPro"/>
</dbReference>
<dbReference type="AlphaFoldDB" id="A0A7W6B5W3"/>
<name>A0A7W6B5W3_9HYPH</name>
<dbReference type="EMBL" id="RJJU01000010">
    <property type="protein sequence ID" value="RUM11179.1"/>
    <property type="molecule type" value="Genomic_DNA"/>
</dbReference>
<evidence type="ECO:0000313" key="2">
    <source>
        <dbReference type="EMBL" id="MBB3916182.1"/>
    </source>
</evidence>
<protein>
    <submittedName>
        <fullName evidence="3">HNH endonuclease</fullName>
    </submittedName>
</protein>
<dbReference type="CDD" id="cd00085">
    <property type="entry name" value="HNHc"/>
    <property type="match status" value="1"/>
</dbReference>
<sequence length="279" mass="31043">MWILPAQELGDVDQALDRALTYVNGMAIYTLSPEERAAIHAVYQLYDALAGQPHADLIPAVLNAARQPLHSAYDQVQIGGRLASLREHILASTNQCPYCGFGEPRDLDHYLPRSVFGELAIYPRNLIPSCSPCNNAKRTVVPGLGAANGPSLIHAYFQELPNVEFLWADVSFEEGTLQVRYRIDADILDEALATKLQFQLDRLKLNDRYKGQINKFLSEQRAAMLMFLEIGPILFADYLERCAISLATSFGLNDWRPALLRALAATPDFCNSPSDYLGD</sequence>
<dbReference type="Proteomes" id="UP000545490">
    <property type="component" value="Unassembled WGS sequence"/>
</dbReference>
<keyword evidence="3" id="KW-0540">Nuclease</keyword>
<reference evidence="3 4" key="1">
    <citation type="submission" date="2018-11" db="EMBL/GenBank/DDBJ databases">
        <authorList>
            <person name="Huo Y."/>
        </authorList>
    </citation>
    <scope>NUCLEOTIDE SEQUENCE [LARGE SCALE GENOMIC DNA]</scope>
    <source>
        <strain evidence="3 4">CCBAU 33202</strain>
    </source>
</reference>
<proteinExistence type="predicted"/>
<gene>
    <name evidence="3" type="ORF">EFB14_20160</name>
    <name evidence="2" type="ORF">GGQ65_003482</name>
</gene>
<dbReference type="InterPro" id="IPR002711">
    <property type="entry name" value="HNH"/>
</dbReference>
<comment type="caution">
    <text evidence="2">The sequence shown here is derived from an EMBL/GenBank/DDBJ whole genome shotgun (WGS) entry which is preliminary data.</text>
</comment>
<dbReference type="GO" id="GO:0004519">
    <property type="term" value="F:endonuclease activity"/>
    <property type="evidence" value="ECO:0007669"/>
    <property type="project" value="UniProtKB-KW"/>
</dbReference>
<evidence type="ECO:0000313" key="5">
    <source>
        <dbReference type="Proteomes" id="UP000545490"/>
    </source>
</evidence>
<keyword evidence="4" id="KW-1185">Reference proteome</keyword>
<organism evidence="2 5">
    <name type="scientific">Rhizobium fabae</name>
    <dbReference type="NCBI Taxonomy" id="573179"/>
    <lineage>
        <taxon>Bacteria</taxon>
        <taxon>Pseudomonadati</taxon>
        <taxon>Pseudomonadota</taxon>
        <taxon>Alphaproteobacteria</taxon>
        <taxon>Hyphomicrobiales</taxon>
        <taxon>Rhizobiaceae</taxon>
        <taxon>Rhizobium/Agrobacterium group</taxon>
        <taxon>Rhizobium</taxon>
    </lineage>
</organism>
<feature type="domain" description="HNH" evidence="1">
    <location>
        <begin position="96"/>
        <end position="137"/>
    </location>
</feature>